<dbReference type="Gene3D" id="3.40.50.1000">
    <property type="entry name" value="HAD superfamily/HAD-like"/>
    <property type="match status" value="1"/>
</dbReference>
<proteinExistence type="predicted"/>
<sequence length="280" mass="31524">MIRLIALDFDGTIAARKQPFDETMIEYVHRWKEKGIETVVASGRPFRSLKRELAPYKDEIVLISNNGNLIRRKNSEETLDRFVFDKDAIRPLTAAIEARGLHPIFHVDSYVKGYDLVTLHEQTEREASYIVFYENMYREMTLDDLLKEDVLAVAGYTTPDVFEGLIEEPVIKEGGLTAHLLKSRDPKLSLFEIIGKGSDKWRGLSTYGKMKGIAPEEMIVVGDDRNDAAMIAHGGVGIAMASAPEDVKKVADSICEETPENYGAFRCVDAIVRKEAEDEH</sequence>
<dbReference type="EC" id="3.1.3.-" evidence="1"/>
<dbReference type="PANTHER" id="PTHR10000:SF8">
    <property type="entry name" value="HAD SUPERFAMILY HYDROLASE-LIKE, TYPE 3"/>
    <property type="match status" value="1"/>
</dbReference>
<dbReference type="Proteomes" id="UP001481872">
    <property type="component" value="Unassembled WGS sequence"/>
</dbReference>
<evidence type="ECO:0000313" key="1">
    <source>
        <dbReference type="EMBL" id="MEQ3352720.1"/>
    </source>
</evidence>
<dbReference type="Gene3D" id="3.30.1240.10">
    <property type="match status" value="1"/>
</dbReference>
<protein>
    <submittedName>
        <fullName evidence="1">HAD family hydrolase</fullName>
        <ecNumber evidence="1">3.1.3.-</ecNumber>
    </submittedName>
</protein>
<evidence type="ECO:0000313" key="2">
    <source>
        <dbReference type="Proteomes" id="UP001481872"/>
    </source>
</evidence>
<gene>
    <name evidence="1" type="ORF">AAA081_00175</name>
</gene>
<keyword evidence="1" id="KW-0378">Hydrolase</keyword>
<dbReference type="PANTHER" id="PTHR10000">
    <property type="entry name" value="PHOSPHOSERINE PHOSPHATASE"/>
    <property type="match status" value="1"/>
</dbReference>
<reference evidence="1 2" key="1">
    <citation type="submission" date="2024-04" db="EMBL/GenBank/DDBJ databases">
        <title>Human intestinal bacterial collection.</title>
        <authorList>
            <person name="Pauvert C."/>
            <person name="Hitch T.C.A."/>
            <person name="Clavel T."/>
        </authorList>
    </citation>
    <scope>NUCLEOTIDE SEQUENCE [LARGE SCALE GENOMIC DNA]</scope>
    <source>
        <strain evidence="1 2">CLA-SR-H026</strain>
    </source>
</reference>
<keyword evidence="2" id="KW-1185">Reference proteome</keyword>
<dbReference type="RefSeq" id="WP_349053138.1">
    <property type="nucleotide sequence ID" value="NZ_JBBNPS010000001.1"/>
</dbReference>
<dbReference type="EMBL" id="JBBNPS010000001">
    <property type="protein sequence ID" value="MEQ3352720.1"/>
    <property type="molecule type" value="Genomic_DNA"/>
</dbReference>
<dbReference type="GO" id="GO:0016787">
    <property type="term" value="F:hydrolase activity"/>
    <property type="evidence" value="ECO:0007669"/>
    <property type="project" value="UniProtKB-KW"/>
</dbReference>
<dbReference type="InterPro" id="IPR023214">
    <property type="entry name" value="HAD_sf"/>
</dbReference>
<accession>A0ABV1J433</accession>
<organism evidence="1 2">
    <name type="scientific">Aedoeadaptatus acetigenes</name>
    <dbReference type="NCBI Taxonomy" id="2981723"/>
    <lineage>
        <taxon>Bacteria</taxon>
        <taxon>Bacillati</taxon>
        <taxon>Bacillota</taxon>
        <taxon>Tissierellia</taxon>
        <taxon>Tissierellales</taxon>
        <taxon>Peptoniphilaceae</taxon>
        <taxon>Aedoeadaptatus</taxon>
    </lineage>
</organism>
<dbReference type="Pfam" id="PF08282">
    <property type="entry name" value="Hydrolase_3"/>
    <property type="match status" value="1"/>
</dbReference>
<dbReference type="SUPFAM" id="SSF56784">
    <property type="entry name" value="HAD-like"/>
    <property type="match status" value="1"/>
</dbReference>
<comment type="caution">
    <text evidence="1">The sequence shown here is derived from an EMBL/GenBank/DDBJ whole genome shotgun (WGS) entry which is preliminary data.</text>
</comment>
<dbReference type="InterPro" id="IPR036412">
    <property type="entry name" value="HAD-like_sf"/>
</dbReference>
<name>A0ABV1J433_9FIRM</name>